<dbReference type="SUPFAM" id="SSF53756">
    <property type="entry name" value="UDP-Glycosyltransferase/glycogen phosphorylase"/>
    <property type="match status" value="1"/>
</dbReference>
<keyword evidence="1" id="KW-0808">Transferase</keyword>
<name>A0ABR7DYQ6_9BACT</name>
<comment type="caution">
    <text evidence="4">The sequence shown here is derived from an EMBL/GenBank/DDBJ whole genome shotgun (WGS) entry which is preliminary data.</text>
</comment>
<evidence type="ECO:0000313" key="4">
    <source>
        <dbReference type="EMBL" id="MBC5642646.1"/>
    </source>
</evidence>
<sequence>MKKCVFLVTGLEQGGIETYLLRFLKYNNKRSYNIIWCKSGKAGALYNDYKDVSDEIILKPLGYFSIFAYIRFYLYLKKNNIDTICDFNGHFAGLSLVFGYFARVKKRITFYRGSTNHFKETKLRLLYNYLMKILVMLFATKILANSKTALDFFYPNRKDTNRFQVVYNDLGREYCSQMNIDVVSIRTMLSLPLNAFVIGHVGRYNIAKNHETILKVAEILCKKYADVYFVLVGKDTDIYLKNKVLQMGLSKQIQILGYRSDVSSLLKSFDLFYFPSITEGQPNALIEAMANGIPVIASNIDPIKESVPLYLYDKLLSPNDVNKTIECICKYYFNRDLLNELVCQNWVIDNFCSNKWFDKFEKELL</sequence>
<dbReference type="RefSeq" id="WP_186958829.1">
    <property type="nucleotide sequence ID" value="NZ_JACOOI010000005.1"/>
</dbReference>
<dbReference type="Proteomes" id="UP000644010">
    <property type="component" value="Unassembled WGS sequence"/>
</dbReference>
<feature type="domain" description="Glycosyl transferase family 1" evidence="3">
    <location>
        <begin position="191"/>
        <end position="307"/>
    </location>
</feature>
<feature type="transmembrane region" description="Helical" evidence="2">
    <location>
        <begin position="87"/>
        <end position="104"/>
    </location>
</feature>
<evidence type="ECO:0000259" key="3">
    <source>
        <dbReference type="Pfam" id="PF00534"/>
    </source>
</evidence>
<proteinExistence type="predicted"/>
<accession>A0ABR7DYQ6</accession>
<feature type="transmembrane region" description="Helical" evidence="2">
    <location>
        <begin position="56"/>
        <end position="75"/>
    </location>
</feature>
<keyword evidence="2" id="KW-0472">Membrane</keyword>
<keyword evidence="5" id="KW-1185">Reference proteome</keyword>
<dbReference type="PANTHER" id="PTHR46401:SF2">
    <property type="entry name" value="GLYCOSYLTRANSFERASE WBBK-RELATED"/>
    <property type="match status" value="1"/>
</dbReference>
<keyword evidence="2" id="KW-0812">Transmembrane</keyword>
<evidence type="ECO:0000256" key="1">
    <source>
        <dbReference type="ARBA" id="ARBA00022679"/>
    </source>
</evidence>
<dbReference type="InterPro" id="IPR001296">
    <property type="entry name" value="Glyco_trans_1"/>
</dbReference>
<dbReference type="Pfam" id="PF00534">
    <property type="entry name" value="Glycos_transf_1"/>
    <property type="match status" value="1"/>
</dbReference>
<protein>
    <submittedName>
        <fullName evidence="4">Glycosyltransferase</fullName>
    </submittedName>
</protein>
<dbReference type="PANTHER" id="PTHR46401">
    <property type="entry name" value="GLYCOSYLTRANSFERASE WBBK-RELATED"/>
    <property type="match status" value="1"/>
</dbReference>
<evidence type="ECO:0000313" key="5">
    <source>
        <dbReference type="Proteomes" id="UP000644010"/>
    </source>
</evidence>
<keyword evidence="2" id="KW-1133">Transmembrane helix</keyword>
<organism evidence="4 5">
    <name type="scientific">Parabacteroides segnis</name>
    <dbReference type="NCBI Taxonomy" id="2763058"/>
    <lineage>
        <taxon>Bacteria</taxon>
        <taxon>Pseudomonadati</taxon>
        <taxon>Bacteroidota</taxon>
        <taxon>Bacteroidia</taxon>
        <taxon>Bacteroidales</taxon>
        <taxon>Tannerellaceae</taxon>
        <taxon>Parabacteroides</taxon>
    </lineage>
</organism>
<dbReference type="EMBL" id="JACOOI010000005">
    <property type="protein sequence ID" value="MBC5642646.1"/>
    <property type="molecule type" value="Genomic_DNA"/>
</dbReference>
<reference evidence="4 5" key="1">
    <citation type="submission" date="2020-08" db="EMBL/GenBank/DDBJ databases">
        <title>Genome public.</title>
        <authorList>
            <person name="Liu C."/>
            <person name="Sun Q."/>
        </authorList>
    </citation>
    <scope>NUCLEOTIDE SEQUENCE [LARGE SCALE GENOMIC DNA]</scope>
    <source>
        <strain evidence="4 5">BX2</strain>
    </source>
</reference>
<dbReference type="Gene3D" id="3.40.50.2000">
    <property type="entry name" value="Glycogen Phosphorylase B"/>
    <property type="match status" value="2"/>
</dbReference>
<feature type="transmembrane region" description="Helical" evidence="2">
    <location>
        <begin position="125"/>
        <end position="144"/>
    </location>
</feature>
<evidence type="ECO:0000256" key="2">
    <source>
        <dbReference type="SAM" id="Phobius"/>
    </source>
</evidence>
<gene>
    <name evidence="4" type="ORF">H8S77_07060</name>
</gene>